<feature type="domain" description="Gp5/Type VI secretion system Vgr protein OB-fold" evidence="1">
    <location>
        <begin position="30"/>
        <end position="104"/>
    </location>
</feature>
<dbReference type="InterPro" id="IPR006531">
    <property type="entry name" value="Gp5/Vgr_OB"/>
</dbReference>
<organism evidence="2 3">
    <name type="scientific">Anaerobacterium chartisolvens</name>
    <dbReference type="NCBI Taxonomy" id="1297424"/>
    <lineage>
        <taxon>Bacteria</taxon>
        <taxon>Bacillati</taxon>
        <taxon>Bacillota</taxon>
        <taxon>Clostridia</taxon>
        <taxon>Eubacteriales</taxon>
        <taxon>Oscillospiraceae</taxon>
        <taxon>Anaerobacterium</taxon>
    </lineage>
</organism>
<dbReference type="AlphaFoldDB" id="A0A369APR9"/>
<dbReference type="SUPFAM" id="SSF69349">
    <property type="entry name" value="Phage fibre proteins"/>
    <property type="match status" value="1"/>
</dbReference>
<keyword evidence="3" id="KW-1185">Reference proteome</keyword>
<comment type="caution">
    <text evidence="2">The sequence shown here is derived from an EMBL/GenBank/DDBJ whole genome shotgun (WGS) entry which is preliminary data.</text>
</comment>
<dbReference type="RefSeq" id="WP_114299122.1">
    <property type="nucleotide sequence ID" value="NZ_QPJT01000025.1"/>
</dbReference>
<dbReference type="Proteomes" id="UP000253034">
    <property type="component" value="Unassembled WGS sequence"/>
</dbReference>
<evidence type="ECO:0000313" key="2">
    <source>
        <dbReference type="EMBL" id="RCX11369.1"/>
    </source>
</evidence>
<sequence>MGIYDLLDDAIERRDSRNEAGEPVIHGVMIGVVMENNNKDFPGMIKVELLVREAKRNISDWMRVAVMYGGSQWGMYALPEVGDEVLVIFEQGNINRPYVIGSIYKTDDKFHKKAFNENNNIKGFNTRGGHEVTFYDEDGKQYIDVKTPKGLNIRMDDEKNTMTVTDKDKKNCVEIDVEKGKVSIKAENGVLLTSNSSKINIQGDSNSIAVKSDAIKIEGSNSIKLKAQSLDIEAGMLNVKASNVLNLKSDGVANLKGSLVKIN</sequence>
<dbReference type="EMBL" id="QPJT01000025">
    <property type="protein sequence ID" value="RCX11369.1"/>
    <property type="molecule type" value="Genomic_DNA"/>
</dbReference>
<evidence type="ECO:0000313" key="3">
    <source>
        <dbReference type="Proteomes" id="UP000253034"/>
    </source>
</evidence>
<dbReference type="SUPFAM" id="SSF69255">
    <property type="entry name" value="gp5 N-terminal domain-like"/>
    <property type="match status" value="1"/>
</dbReference>
<accession>A0A369APR9</accession>
<protein>
    <recommendedName>
        <fullName evidence="1">Gp5/Type VI secretion system Vgr protein OB-fold domain-containing protein</fullName>
    </recommendedName>
</protein>
<name>A0A369APR9_9FIRM</name>
<proteinExistence type="predicted"/>
<dbReference type="OrthoDB" id="9762420at2"/>
<dbReference type="Pfam" id="PF04717">
    <property type="entry name" value="Phage_base_V"/>
    <property type="match status" value="1"/>
</dbReference>
<reference evidence="2 3" key="1">
    <citation type="submission" date="2018-07" db="EMBL/GenBank/DDBJ databases">
        <title>Genomic Encyclopedia of Type Strains, Phase IV (KMG-IV): sequencing the most valuable type-strain genomes for metagenomic binning, comparative biology and taxonomic classification.</title>
        <authorList>
            <person name="Goeker M."/>
        </authorList>
    </citation>
    <scope>NUCLEOTIDE SEQUENCE [LARGE SCALE GENOMIC DNA]</scope>
    <source>
        <strain evidence="2 3">DSM 27016</strain>
    </source>
</reference>
<evidence type="ECO:0000259" key="1">
    <source>
        <dbReference type="Pfam" id="PF04717"/>
    </source>
</evidence>
<gene>
    <name evidence="2" type="ORF">DFR58_12515</name>
</gene>
<dbReference type="Gene3D" id="2.40.50.230">
    <property type="entry name" value="Gp5 N-terminal domain"/>
    <property type="match status" value="1"/>
</dbReference>
<dbReference type="InterPro" id="IPR037026">
    <property type="entry name" value="Vgr_OB-fold_dom_sf"/>
</dbReference>